<organism evidence="1 2">
    <name type="scientific">Perilla frutescens var. hirtella</name>
    <name type="common">Perilla citriodora</name>
    <name type="synonym">Perilla setoyensis</name>
    <dbReference type="NCBI Taxonomy" id="608512"/>
    <lineage>
        <taxon>Eukaryota</taxon>
        <taxon>Viridiplantae</taxon>
        <taxon>Streptophyta</taxon>
        <taxon>Embryophyta</taxon>
        <taxon>Tracheophyta</taxon>
        <taxon>Spermatophyta</taxon>
        <taxon>Magnoliopsida</taxon>
        <taxon>eudicotyledons</taxon>
        <taxon>Gunneridae</taxon>
        <taxon>Pentapetalae</taxon>
        <taxon>asterids</taxon>
        <taxon>lamiids</taxon>
        <taxon>Lamiales</taxon>
        <taxon>Lamiaceae</taxon>
        <taxon>Nepetoideae</taxon>
        <taxon>Elsholtzieae</taxon>
        <taxon>Perilla</taxon>
    </lineage>
</organism>
<dbReference type="PANTHER" id="PTHR42923:SF17">
    <property type="entry name" value="AMINE OXIDASE DOMAIN-CONTAINING PROTEIN"/>
    <property type="match status" value="1"/>
</dbReference>
<dbReference type="Pfam" id="PF13450">
    <property type="entry name" value="NAD_binding_8"/>
    <property type="match status" value="1"/>
</dbReference>
<reference evidence="1 2" key="1">
    <citation type="journal article" date="2021" name="Nat. Commun.">
        <title>Incipient diploidization of the medicinal plant Perilla within 10,000 years.</title>
        <authorList>
            <person name="Zhang Y."/>
            <person name="Shen Q."/>
            <person name="Leng L."/>
            <person name="Zhang D."/>
            <person name="Chen S."/>
            <person name="Shi Y."/>
            <person name="Ning Z."/>
            <person name="Chen S."/>
        </authorList>
    </citation>
    <scope>NUCLEOTIDE SEQUENCE [LARGE SCALE GENOMIC DNA]</scope>
    <source>
        <strain evidence="2">cv. PC099</strain>
    </source>
</reference>
<dbReference type="InterPro" id="IPR050464">
    <property type="entry name" value="Zeta_carotene_desat/Oxidored"/>
</dbReference>
<evidence type="ECO:0000313" key="1">
    <source>
        <dbReference type="EMBL" id="KAH6829898.1"/>
    </source>
</evidence>
<sequence>MSKMMRVAVIGGGVSGLAAAYVLAKEGVEVVVYEREETLGGDAKTATVYGAALDLGLMVFTRV</sequence>
<keyword evidence="2" id="KW-1185">Reference proteome</keyword>
<proteinExistence type="predicted"/>
<dbReference type="Proteomes" id="UP001190926">
    <property type="component" value="Unassembled WGS sequence"/>
</dbReference>
<dbReference type="Gene3D" id="3.50.50.60">
    <property type="entry name" value="FAD/NAD(P)-binding domain"/>
    <property type="match status" value="1"/>
</dbReference>
<evidence type="ECO:0000313" key="2">
    <source>
        <dbReference type="Proteomes" id="UP001190926"/>
    </source>
</evidence>
<dbReference type="PRINTS" id="PR00419">
    <property type="entry name" value="ADXRDTASE"/>
</dbReference>
<dbReference type="EMBL" id="SDAM02000103">
    <property type="protein sequence ID" value="KAH6829898.1"/>
    <property type="molecule type" value="Genomic_DNA"/>
</dbReference>
<protein>
    <submittedName>
        <fullName evidence="1">Cyclopropane-fatty-acyl-phospholipid synthase</fullName>
    </submittedName>
</protein>
<dbReference type="AlphaFoldDB" id="A0AAD4P7M5"/>
<dbReference type="GO" id="GO:0016491">
    <property type="term" value="F:oxidoreductase activity"/>
    <property type="evidence" value="ECO:0007669"/>
    <property type="project" value="TreeGrafter"/>
</dbReference>
<comment type="caution">
    <text evidence="1">The sequence shown here is derived from an EMBL/GenBank/DDBJ whole genome shotgun (WGS) entry which is preliminary data.</text>
</comment>
<accession>A0AAD4P7M5</accession>
<name>A0AAD4P7M5_PERFH</name>
<dbReference type="InterPro" id="IPR036188">
    <property type="entry name" value="FAD/NAD-bd_sf"/>
</dbReference>
<dbReference type="SUPFAM" id="SSF51905">
    <property type="entry name" value="FAD/NAD(P)-binding domain"/>
    <property type="match status" value="1"/>
</dbReference>
<gene>
    <name evidence="1" type="ORF">C2S53_012581</name>
</gene>
<dbReference type="PANTHER" id="PTHR42923">
    <property type="entry name" value="PROTOPORPHYRINOGEN OXIDASE"/>
    <property type="match status" value="1"/>
</dbReference>